<dbReference type="Gene3D" id="3.30.360.40">
    <property type="entry name" value="YwmB-like"/>
    <property type="match status" value="1"/>
</dbReference>
<dbReference type="InterPro" id="IPR014794">
    <property type="entry name" value="DUF1779"/>
</dbReference>
<organism evidence="2 3">
    <name type="scientific">Anaerosolibacter carboniphilus</name>
    <dbReference type="NCBI Taxonomy" id="1417629"/>
    <lineage>
        <taxon>Bacteria</taxon>
        <taxon>Bacillati</taxon>
        <taxon>Bacillota</taxon>
        <taxon>Clostridia</taxon>
        <taxon>Peptostreptococcales</taxon>
        <taxon>Thermotaleaceae</taxon>
        <taxon>Anaerosolibacter</taxon>
    </lineage>
</organism>
<evidence type="ECO:0008006" key="4">
    <source>
        <dbReference type="Google" id="ProtNLM"/>
    </source>
</evidence>
<reference evidence="2 3" key="1">
    <citation type="submission" date="2020-08" db="EMBL/GenBank/DDBJ databases">
        <title>Genomic Encyclopedia of Type Strains, Phase IV (KMG-IV): sequencing the most valuable type-strain genomes for metagenomic binning, comparative biology and taxonomic classification.</title>
        <authorList>
            <person name="Goeker M."/>
        </authorList>
    </citation>
    <scope>NUCLEOTIDE SEQUENCE [LARGE SCALE GENOMIC DNA]</scope>
    <source>
        <strain evidence="2 3">DSM 103526</strain>
    </source>
</reference>
<accession>A0A841KSH9</accession>
<keyword evidence="1" id="KW-1133">Transmembrane helix</keyword>
<evidence type="ECO:0000313" key="2">
    <source>
        <dbReference type="EMBL" id="MBB6216353.1"/>
    </source>
</evidence>
<sequence length="251" mass="28386">MFGNQILKKRKTGLYFLIIMYLVLVPFYQSKAGAKEIELKEVLKTSGAQLAEYNVNAHVGILGESRDMQEAENLCWDLSRRLGMKKAVMESNHSKENVQTWVTGKYKGEQDITVMVQSSQTEAGKETNIVVDLMGKEKLTSIQEIGKELKAVLGRYGDVELSSWVSGTFPGKKSKEEQMNITSNIMASLEAKEIEGIREDHLISIVGYSKMIPQWIRYGGKKVNLNIALRYNSYEDKTYLWIGNPLISIAY</sequence>
<dbReference type="RefSeq" id="WP_184310891.1">
    <property type="nucleotide sequence ID" value="NZ_JACHEN010000014.1"/>
</dbReference>
<dbReference type="AlphaFoldDB" id="A0A841KSH9"/>
<keyword evidence="3" id="KW-1185">Reference proteome</keyword>
<dbReference type="SUPFAM" id="SSF143842">
    <property type="entry name" value="YwmB-like"/>
    <property type="match status" value="1"/>
</dbReference>
<dbReference type="Proteomes" id="UP000579281">
    <property type="component" value="Unassembled WGS sequence"/>
</dbReference>
<comment type="caution">
    <text evidence="2">The sequence shown here is derived from an EMBL/GenBank/DDBJ whole genome shotgun (WGS) entry which is preliminary data.</text>
</comment>
<dbReference type="EMBL" id="JACHEN010000014">
    <property type="protein sequence ID" value="MBB6216353.1"/>
    <property type="molecule type" value="Genomic_DNA"/>
</dbReference>
<name>A0A841KSH9_9FIRM</name>
<keyword evidence="1" id="KW-0812">Transmembrane</keyword>
<proteinExistence type="predicted"/>
<dbReference type="InterPro" id="IPR036209">
    <property type="entry name" value="YwmB-like_sf"/>
</dbReference>
<evidence type="ECO:0000256" key="1">
    <source>
        <dbReference type="SAM" id="Phobius"/>
    </source>
</evidence>
<gene>
    <name evidence="2" type="ORF">HNQ80_002453</name>
</gene>
<evidence type="ECO:0000313" key="3">
    <source>
        <dbReference type="Proteomes" id="UP000579281"/>
    </source>
</evidence>
<protein>
    <recommendedName>
        <fullName evidence="4">TATA-box binding protein</fullName>
    </recommendedName>
</protein>
<feature type="transmembrane region" description="Helical" evidence="1">
    <location>
        <begin position="12"/>
        <end position="29"/>
    </location>
</feature>
<dbReference type="Pfam" id="PF08680">
    <property type="entry name" value="DUF1779"/>
    <property type="match status" value="1"/>
</dbReference>
<keyword evidence="1" id="KW-0472">Membrane</keyword>